<dbReference type="SUPFAM" id="SSF53955">
    <property type="entry name" value="Lysozyme-like"/>
    <property type="match status" value="1"/>
</dbReference>
<sequence>MNVSQQTRRVLIGSAVAVIGVLASITTVASAHTVESRSAQTQCAVSYTVVRGDSWWTISQKAGTSLSAVLKANKAKTSTKLLVGKTVCLPAGAKVGTGTGAASDATCGVTYKTVRNDSWSRIAQKKKVALKELLAVNSATTKTKIFVGDVLCLPKSAKSATQASTGLVLPPPAKIYSARKSTAIIREIFPERLHTRALAIAKRESRLNAAAYNWCCVGLFQLNWYSHNKWLGEMGVTAPEQLLDARVNAEAALALYRRSNGWGPWE</sequence>
<reference evidence="2" key="1">
    <citation type="submission" date="2020-05" db="EMBL/GenBank/DDBJ databases">
        <authorList>
            <person name="Chiriac C."/>
            <person name="Salcher M."/>
            <person name="Ghai R."/>
            <person name="Kavagutti S V."/>
        </authorList>
    </citation>
    <scope>NUCLEOTIDE SEQUENCE</scope>
</reference>
<dbReference type="CDD" id="cd00118">
    <property type="entry name" value="LysM"/>
    <property type="match status" value="1"/>
</dbReference>
<proteinExistence type="predicted"/>
<dbReference type="AlphaFoldDB" id="A0A6J6E6L6"/>
<dbReference type="PANTHER" id="PTHR33734">
    <property type="entry name" value="LYSM DOMAIN-CONTAINING GPI-ANCHORED PROTEIN 2"/>
    <property type="match status" value="1"/>
</dbReference>
<feature type="domain" description="LysM" evidence="1">
    <location>
        <begin position="45"/>
        <end position="89"/>
    </location>
</feature>
<evidence type="ECO:0000259" key="1">
    <source>
        <dbReference type="PROSITE" id="PS51782"/>
    </source>
</evidence>
<accession>A0A6J6E6L6</accession>
<dbReference type="SMART" id="SM00257">
    <property type="entry name" value="LysM"/>
    <property type="match status" value="2"/>
</dbReference>
<gene>
    <name evidence="2" type="ORF">UFOPK1704_00436</name>
</gene>
<dbReference type="SUPFAM" id="SSF54106">
    <property type="entry name" value="LysM domain"/>
    <property type="match status" value="2"/>
</dbReference>
<dbReference type="InterPro" id="IPR036779">
    <property type="entry name" value="LysM_dom_sf"/>
</dbReference>
<dbReference type="Gene3D" id="3.10.350.10">
    <property type="entry name" value="LysM domain"/>
    <property type="match status" value="2"/>
</dbReference>
<dbReference type="InterPro" id="IPR023346">
    <property type="entry name" value="Lysozyme-like_dom_sf"/>
</dbReference>
<dbReference type="PANTHER" id="PTHR33734:SF22">
    <property type="entry name" value="MEMBRANE-BOUND LYTIC MUREIN TRANSGLYCOSYLASE D"/>
    <property type="match status" value="1"/>
</dbReference>
<dbReference type="PROSITE" id="PS51782">
    <property type="entry name" value="LYSM"/>
    <property type="match status" value="2"/>
</dbReference>
<dbReference type="InterPro" id="IPR043992">
    <property type="entry name" value="SLT_3"/>
</dbReference>
<name>A0A6J6E6L6_9ZZZZ</name>
<dbReference type="Pfam" id="PF18896">
    <property type="entry name" value="SLT_3"/>
    <property type="match status" value="1"/>
</dbReference>
<dbReference type="EMBL" id="CAEZTQ010000062">
    <property type="protein sequence ID" value="CAB4570914.1"/>
    <property type="molecule type" value="Genomic_DNA"/>
</dbReference>
<organism evidence="2">
    <name type="scientific">freshwater metagenome</name>
    <dbReference type="NCBI Taxonomy" id="449393"/>
    <lineage>
        <taxon>unclassified sequences</taxon>
        <taxon>metagenomes</taxon>
        <taxon>ecological metagenomes</taxon>
    </lineage>
</organism>
<dbReference type="InterPro" id="IPR018392">
    <property type="entry name" value="LysM"/>
</dbReference>
<evidence type="ECO:0000313" key="2">
    <source>
        <dbReference type="EMBL" id="CAB4570914.1"/>
    </source>
</evidence>
<feature type="domain" description="LysM" evidence="1">
    <location>
        <begin position="109"/>
        <end position="153"/>
    </location>
</feature>
<protein>
    <submittedName>
        <fullName evidence="2">Unannotated protein</fullName>
    </submittedName>
</protein>
<dbReference type="Pfam" id="PF01476">
    <property type="entry name" value="LysM"/>
    <property type="match status" value="2"/>
</dbReference>